<organism evidence="1 2">
    <name type="scientific">Nocardia goodfellowii</name>
    <dbReference type="NCBI Taxonomy" id="882446"/>
    <lineage>
        <taxon>Bacteria</taxon>
        <taxon>Bacillati</taxon>
        <taxon>Actinomycetota</taxon>
        <taxon>Actinomycetes</taxon>
        <taxon>Mycobacteriales</taxon>
        <taxon>Nocardiaceae</taxon>
        <taxon>Nocardia</taxon>
    </lineage>
</organism>
<dbReference type="SUPFAM" id="SSF55961">
    <property type="entry name" value="Bet v1-like"/>
    <property type="match status" value="1"/>
</dbReference>
<dbReference type="Pfam" id="PF10604">
    <property type="entry name" value="Polyketide_cyc2"/>
    <property type="match status" value="1"/>
</dbReference>
<reference evidence="1 2" key="1">
    <citation type="submission" date="2021-03" db="EMBL/GenBank/DDBJ databases">
        <title>Sequencing the genomes of 1000 actinobacteria strains.</title>
        <authorList>
            <person name="Klenk H.-P."/>
        </authorList>
    </citation>
    <scope>NUCLEOTIDE SEQUENCE [LARGE SCALE GENOMIC DNA]</scope>
    <source>
        <strain evidence="1 2">DSM 45516</strain>
    </source>
</reference>
<name>A0ABS4QAC3_9NOCA</name>
<dbReference type="Gene3D" id="3.30.530.20">
    <property type="match status" value="1"/>
</dbReference>
<dbReference type="InterPro" id="IPR023393">
    <property type="entry name" value="START-like_dom_sf"/>
</dbReference>
<dbReference type="InterPro" id="IPR019587">
    <property type="entry name" value="Polyketide_cyclase/dehydratase"/>
</dbReference>
<dbReference type="EMBL" id="JAGGMR010000001">
    <property type="protein sequence ID" value="MBP2188643.1"/>
    <property type="molecule type" value="Genomic_DNA"/>
</dbReference>
<protein>
    <submittedName>
        <fullName evidence="1">Uncharacterized protein YndB with AHSA1/START domain</fullName>
    </submittedName>
</protein>
<evidence type="ECO:0000313" key="2">
    <source>
        <dbReference type="Proteomes" id="UP001519325"/>
    </source>
</evidence>
<proteinExistence type="predicted"/>
<dbReference type="Proteomes" id="UP001519325">
    <property type="component" value="Unassembled WGS sequence"/>
</dbReference>
<evidence type="ECO:0000313" key="1">
    <source>
        <dbReference type="EMBL" id="MBP2188643.1"/>
    </source>
</evidence>
<gene>
    <name evidence="1" type="ORF">BJ987_001544</name>
</gene>
<keyword evidence="2" id="KW-1185">Reference proteome</keyword>
<dbReference type="RefSeq" id="WP_209886173.1">
    <property type="nucleotide sequence ID" value="NZ_JAGGMR010000001.1"/>
</dbReference>
<accession>A0ABS4QAC3</accession>
<dbReference type="CDD" id="cd07812">
    <property type="entry name" value="SRPBCC"/>
    <property type="match status" value="1"/>
</dbReference>
<comment type="caution">
    <text evidence="1">The sequence shown here is derived from an EMBL/GenBank/DDBJ whole genome shotgun (WGS) entry which is preliminary data.</text>
</comment>
<sequence length="151" mass="16764">MPKNLEASIDIAASPEQVWRVVADVKRIPEFSPQCVRMIPLGKVKSGTFTINLNRDGKLFWPTTSRIVRFEPNSAFAFKVLENRSIWSFTLEPTATGTRLTQRRDSPNGTTAFSKKAIELGMGGYERFDGVLAQGMNETLQGIKTAVEAGR</sequence>